<evidence type="ECO:0000313" key="2">
    <source>
        <dbReference type="Proteomes" id="UP000669317"/>
    </source>
</evidence>
<dbReference type="RefSeq" id="WP_209295960.1">
    <property type="nucleotide sequence ID" value="NZ_JAGIKT010000062.1"/>
</dbReference>
<protein>
    <submittedName>
        <fullName evidence="1">Uncharacterized protein</fullName>
    </submittedName>
</protein>
<name>A0ABS4A1R8_9BRAD</name>
<reference evidence="1 2" key="1">
    <citation type="submission" date="2021-03" db="EMBL/GenBank/DDBJ databases">
        <title>Genome Sequence of Bradyrhizobium vignae strain ISRA400.</title>
        <authorList>
            <person name="Tisa L.S."/>
            <person name="Svistoonoff S."/>
            <person name="Hocher V."/>
            <person name="Fall S."/>
            <person name="Zaiya A."/>
            <person name="Naing D."/>
            <person name="Niang N."/>
            <person name="Diouf A."/>
            <person name="Dasylva M.C."/>
            <person name="Toure O."/>
            <person name="Gueye M."/>
            <person name="Gully D."/>
            <person name="Tisseyre P."/>
            <person name="Simpson S."/>
            <person name="Morris K."/>
            <person name="Thomas W.K."/>
        </authorList>
    </citation>
    <scope>NUCLEOTIDE SEQUENCE [LARGE SCALE GENOMIC DNA]</scope>
    <source>
        <strain evidence="1 2">ISRA400</strain>
    </source>
</reference>
<dbReference type="EMBL" id="JAGIKT010000062">
    <property type="protein sequence ID" value="MBP0114350.1"/>
    <property type="molecule type" value="Genomic_DNA"/>
</dbReference>
<dbReference type="Proteomes" id="UP000669317">
    <property type="component" value="Unassembled WGS sequence"/>
</dbReference>
<sequence>MPNEDLDALKPDEAQSDPGSVVLYGSALVDRLTYISTTFSSLIMSIGKAARDDRDVLVPLVEVKFEGPTGQDDAVSKTFFSELVPLENLAFVLEDISNDLTTICRHLSAVSAGPVKPDFKRLGETKRLLNEARDNIEKCLAELEGIG</sequence>
<gene>
    <name evidence="1" type="ORF">JWS04_25350</name>
</gene>
<comment type="caution">
    <text evidence="1">The sequence shown here is derived from an EMBL/GenBank/DDBJ whole genome shotgun (WGS) entry which is preliminary data.</text>
</comment>
<proteinExistence type="predicted"/>
<accession>A0ABS4A1R8</accession>
<organism evidence="1 2">
    <name type="scientific">Bradyrhizobium vignae</name>
    <dbReference type="NCBI Taxonomy" id="1549949"/>
    <lineage>
        <taxon>Bacteria</taxon>
        <taxon>Pseudomonadati</taxon>
        <taxon>Pseudomonadota</taxon>
        <taxon>Alphaproteobacteria</taxon>
        <taxon>Hyphomicrobiales</taxon>
        <taxon>Nitrobacteraceae</taxon>
        <taxon>Bradyrhizobium</taxon>
    </lineage>
</organism>
<evidence type="ECO:0000313" key="1">
    <source>
        <dbReference type="EMBL" id="MBP0114350.1"/>
    </source>
</evidence>
<keyword evidence="2" id="KW-1185">Reference proteome</keyword>